<feature type="compositionally biased region" description="Acidic residues" evidence="1">
    <location>
        <begin position="504"/>
        <end position="517"/>
    </location>
</feature>
<dbReference type="Proteomes" id="UP000283374">
    <property type="component" value="Unassembled WGS sequence"/>
</dbReference>
<feature type="compositionally biased region" description="Low complexity" evidence="1">
    <location>
        <begin position="340"/>
        <end position="356"/>
    </location>
</feature>
<feature type="compositionally biased region" description="Low complexity" evidence="1">
    <location>
        <begin position="241"/>
        <end position="260"/>
    </location>
</feature>
<comment type="caution">
    <text evidence="2">The sequence shown here is derived from an EMBL/GenBank/DDBJ whole genome shotgun (WGS) entry which is preliminary data.</text>
</comment>
<proteinExistence type="predicted"/>
<dbReference type="RefSeq" id="WP_118767925.1">
    <property type="nucleotide sequence ID" value="NZ_QWKP01000211.1"/>
</dbReference>
<evidence type="ECO:0000313" key="3">
    <source>
        <dbReference type="Proteomes" id="UP000283374"/>
    </source>
</evidence>
<dbReference type="AlphaFoldDB" id="A0A413RJK3"/>
<dbReference type="OrthoDB" id="3444499at2"/>
<feature type="region of interest" description="Disordered" evidence="1">
    <location>
        <begin position="340"/>
        <end position="376"/>
    </location>
</feature>
<name>A0A413RJK3_9CELL</name>
<sequence>MPVILTESVAFAEAATPAAGSGRLLIRLIDAGKGSSGVYPAEVLKAAAESKVFAAGTHMFIDHPGENESYDRPERTLKDLAAVLVEDARWDKEAKALVAEARVYSRWAPALAEMADDIGVSIRAYAESTTGEWNGQPAKVITELTEAISVDFVTRAGRGGKVLAVIESARRVEEARNVGQWVESRIHAGFTEIADDMFGNGRLTRAERITLSNGIGAALDAFTAVLEEKAPQLYERDLWDTPPADTGTAEEATGEVTEAPTNDRRDQLNALLREEHGGDKTWVWVADFDDETTTVWFQIDTPDESSTWSQQYTVTDDVATVLTGDRTEVRRTTIFVPVEAAAPAEDPTPAAEQAAPTNVPGHPAGQTTQESEEDTMPQIEEARLRQLEEDAGRVHALESERDTAVKERDEAKSARLQAEAGTYARDFARKLVTKANGDLAEASVARIVGDAIRGDLPLTEAGRLDTDAFTPVVEKARTEEETYLAQVAEASGIGSVRGVGAPVEEADKDLSDDELDESLAKLSGRTTVKGA</sequence>
<gene>
    <name evidence="2" type="ORF">D1825_13445</name>
</gene>
<protein>
    <submittedName>
        <fullName evidence="2">Uncharacterized protein</fullName>
    </submittedName>
</protein>
<keyword evidence="3" id="KW-1185">Reference proteome</keyword>
<dbReference type="EMBL" id="QWKP01000211">
    <property type="protein sequence ID" value="RHA38732.1"/>
    <property type="molecule type" value="Genomic_DNA"/>
</dbReference>
<feature type="region of interest" description="Disordered" evidence="1">
    <location>
        <begin position="498"/>
        <end position="531"/>
    </location>
</feature>
<organism evidence="2 3">
    <name type="scientific">Cellulomonas rhizosphaerae</name>
    <dbReference type="NCBI Taxonomy" id="2293719"/>
    <lineage>
        <taxon>Bacteria</taxon>
        <taxon>Bacillati</taxon>
        <taxon>Actinomycetota</taxon>
        <taxon>Actinomycetes</taxon>
        <taxon>Micrococcales</taxon>
        <taxon>Cellulomonadaceae</taxon>
        <taxon>Cellulomonas</taxon>
    </lineage>
</organism>
<evidence type="ECO:0000313" key="2">
    <source>
        <dbReference type="EMBL" id="RHA38732.1"/>
    </source>
</evidence>
<reference evidence="2 3" key="1">
    <citation type="submission" date="2018-08" db="EMBL/GenBank/DDBJ databases">
        <title>Cellulomonas rhizosphaerae sp. nov., a novel actinomycete isolated from soil.</title>
        <authorList>
            <person name="Tian Y."/>
        </authorList>
    </citation>
    <scope>NUCLEOTIDE SEQUENCE [LARGE SCALE GENOMIC DNA]</scope>
    <source>
        <strain evidence="2 3">NEAU-TCZ24</strain>
    </source>
</reference>
<feature type="region of interest" description="Disordered" evidence="1">
    <location>
        <begin position="238"/>
        <end position="264"/>
    </location>
</feature>
<evidence type="ECO:0000256" key="1">
    <source>
        <dbReference type="SAM" id="MobiDB-lite"/>
    </source>
</evidence>
<accession>A0A413RJK3</accession>